<feature type="transmembrane region" description="Helical" evidence="1">
    <location>
        <begin position="130"/>
        <end position="163"/>
    </location>
</feature>
<reference evidence="2 3" key="1">
    <citation type="submission" date="2016-09" db="EMBL/GenBank/DDBJ databases">
        <authorList>
            <person name="Capua I."/>
            <person name="De Benedictis P."/>
            <person name="Joannis T."/>
            <person name="Lombin L.H."/>
            <person name="Cattoli G."/>
        </authorList>
    </citation>
    <scope>NUCLEOTIDE SEQUENCE [LARGE SCALE GENOMIC DNA]</scope>
    <source>
        <strain evidence="2 3">IMI 309357</strain>
    </source>
</reference>
<dbReference type="Proteomes" id="UP000176998">
    <property type="component" value="Unassembled WGS sequence"/>
</dbReference>
<dbReference type="EMBL" id="MJBS01000253">
    <property type="protein sequence ID" value="OHE90487.1"/>
    <property type="molecule type" value="Genomic_DNA"/>
</dbReference>
<keyword evidence="1" id="KW-0812">Transmembrane</keyword>
<sequence>MEANATPFASADGLSFCNDNVLKSAQIRPVLESFFDWFGLGLYRSLGAAPGDYTFRQSDPNSNVESLLVQLWSEGSKVTIWRGSHHHQLPSVRGENSLWRVPRAILKRLGLEPVEVTFERGGLFGSMTVIGMVVFIVFVVVVFVVVVFVVIVVVVVIVAFVLITSTLI</sequence>
<dbReference type="RefSeq" id="XP_022467664.1">
    <property type="nucleotide sequence ID" value="XM_022625826.1"/>
</dbReference>
<evidence type="ECO:0000313" key="2">
    <source>
        <dbReference type="EMBL" id="OHE90487.1"/>
    </source>
</evidence>
<dbReference type="OrthoDB" id="5068804at2759"/>
<name>A0A1G4AMU9_9PEZI</name>
<gene>
    <name evidence="2" type="ORF">CORC01_14215</name>
</gene>
<dbReference type="GeneID" id="34567336"/>
<keyword evidence="1" id="KW-1133">Transmembrane helix</keyword>
<keyword evidence="1" id="KW-0472">Membrane</keyword>
<evidence type="ECO:0000313" key="3">
    <source>
        <dbReference type="Proteomes" id="UP000176998"/>
    </source>
</evidence>
<keyword evidence="3" id="KW-1185">Reference proteome</keyword>
<proteinExistence type="predicted"/>
<dbReference type="AlphaFoldDB" id="A0A1G4AMU9"/>
<protein>
    <submittedName>
        <fullName evidence="2">Uncharacterized protein</fullName>
    </submittedName>
</protein>
<organism evidence="2 3">
    <name type="scientific">Colletotrichum orchidophilum</name>
    <dbReference type="NCBI Taxonomy" id="1209926"/>
    <lineage>
        <taxon>Eukaryota</taxon>
        <taxon>Fungi</taxon>
        <taxon>Dikarya</taxon>
        <taxon>Ascomycota</taxon>
        <taxon>Pezizomycotina</taxon>
        <taxon>Sordariomycetes</taxon>
        <taxon>Hypocreomycetidae</taxon>
        <taxon>Glomerellales</taxon>
        <taxon>Glomerellaceae</taxon>
        <taxon>Colletotrichum</taxon>
    </lineage>
</organism>
<dbReference type="STRING" id="1209926.A0A1G4AMU9"/>
<comment type="caution">
    <text evidence="2">The sequence shown here is derived from an EMBL/GenBank/DDBJ whole genome shotgun (WGS) entry which is preliminary data.</text>
</comment>
<evidence type="ECO:0000256" key="1">
    <source>
        <dbReference type="SAM" id="Phobius"/>
    </source>
</evidence>
<accession>A0A1G4AMU9</accession>